<evidence type="ECO:0008006" key="3">
    <source>
        <dbReference type="Google" id="ProtNLM"/>
    </source>
</evidence>
<dbReference type="PANTHER" id="PTHR38048">
    <property type="entry name" value="EXPRESSED PROTEIN"/>
    <property type="match status" value="1"/>
</dbReference>
<reference evidence="1" key="1">
    <citation type="submission" date="2023-06" db="EMBL/GenBank/DDBJ databases">
        <title>Genome-scale phylogeny and comparative genomics of the fungal order Sordariales.</title>
        <authorList>
            <consortium name="Lawrence Berkeley National Laboratory"/>
            <person name="Hensen N."/>
            <person name="Bonometti L."/>
            <person name="Westerberg I."/>
            <person name="Brannstrom I.O."/>
            <person name="Guillou S."/>
            <person name="Cros-Aarteil S."/>
            <person name="Calhoun S."/>
            <person name="Haridas S."/>
            <person name="Kuo A."/>
            <person name="Mondo S."/>
            <person name="Pangilinan J."/>
            <person name="Riley R."/>
            <person name="Labutti K."/>
            <person name="Andreopoulos B."/>
            <person name="Lipzen A."/>
            <person name="Chen C."/>
            <person name="Yanf M."/>
            <person name="Daum C."/>
            <person name="Ng V."/>
            <person name="Clum A."/>
            <person name="Steindorff A."/>
            <person name="Ohm R."/>
            <person name="Martin F."/>
            <person name="Silar P."/>
            <person name="Natvig D."/>
            <person name="Lalanne C."/>
            <person name="Gautier V."/>
            <person name="Ament-Velasquez S.L."/>
            <person name="Kruys A."/>
            <person name="Hutchinson M.I."/>
            <person name="Powell A.J."/>
            <person name="Barry K."/>
            <person name="Miller A.N."/>
            <person name="Grigoriev I.V."/>
            <person name="Debuchy R."/>
            <person name="Gladieux P."/>
            <person name="Thoren M.H."/>
            <person name="Johannesson H."/>
        </authorList>
    </citation>
    <scope>NUCLEOTIDE SEQUENCE</scope>
    <source>
        <strain evidence="1">SMH4607-1</strain>
    </source>
</reference>
<protein>
    <recommendedName>
        <fullName evidence="3">Hemerythrin-like domain-containing protein</fullName>
    </recommendedName>
</protein>
<organism evidence="1 2">
    <name type="scientific">Lasiosphaeris hirsuta</name>
    <dbReference type="NCBI Taxonomy" id="260670"/>
    <lineage>
        <taxon>Eukaryota</taxon>
        <taxon>Fungi</taxon>
        <taxon>Dikarya</taxon>
        <taxon>Ascomycota</taxon>
        <taxon>Pezizomycotina</taxon>
        <taxon>Sordariomycetes</taxon>
        <taxon>Sordariomycetidae</taxon>
        <taxon>Sordariales</taxon>
        <taxon>Lasiosphaeriaceae</taxon>
        <taxon>Lasiosphaeris</taxon>
    </lineage>
</organism>
<dbReference type="AlphaFoldDB" id="A0AA40E1L9"/>
<comment type="caution">
    <text evidence="1">The sequence shown here is derived from an EMBL/GenBank/DDBJ whole genome shotgun (WGS) entry which is preliminary data.</text>
</comment>
<evidence type="ECO:0000313" key="2">
    <source>
        <dbReference type="Proteomes" id="UP001172102"/>
    </source>
</evidence>
<name>A0AA40E1L9_9PEZI</name>
<evidence type="ECO:0000313" key="1">
    <source>
        <dbReference type="EMBL" id="KAK0724609.1"/>
    </source>
</evidence>
<proteinExistence type="predicted"/>
<dbReference type="Proteomes" id="UP001172102">
    <property type="component" value="Unassembled WGS sequence"/>
</dbReference>
<dbReference type="PANTHER" id="PTHR38048:SF2">
    <property type="entry name" value="HEMERYTHRIN-LIKE DOMAIN-CONTAINING PROTEIN"/>
    <property type="match status" value="1"/>
</dbReference>
<dbReference type="InterPro" id="IPR053206">
    <property type="entry name" value="Dimeric_xanthone_biosynth"/>
</dbReference>
<sequence length="203" mass="22501">MTLAHNMFIRGLNSIYLQAPHIAAAEHHNFAQYMRRWSTIVRLHYQAEEVDFFTAIEALSGVESIMEGNIAQHHAFEPGLDAFHAHVEAVLAGTEDVLVAHLADGIPTLEGLRPHADKLEPFVEEGHGRGGAELDELGLSGMVWAFAHIDLEFGDGMWANWPAASAVVRFLATSLFWRIHGGMAKFKAVDKSGHMRHLYAVLK</sequence>
<dbReference type="EMBL" id="JAUKUA010000002">
    <property type="protein sequence ID" value="KAK0724609.1"/>
    <property type="molecule type" value="Genomic_DNA"/>
</dbReference>
<gene>
    <name evidence="1" type="ORF">B0H67DRAFT_680162</name>
</gene>
<keyword evidence="2" id="KW-1185">Reference proteome</keyword>
<accession>A0AA40E1L9</accession>